<evidence type="ECO:0000313" key="1">
    <source>
        <dbReference type="EMBL" id="GAH99183.1"/>
    </source>
</evidence>
<comment type="caution">
    <text evidence="1">The sequence shown here is derived from an EMBL/GenBank/DDBJ whole genome shotgun (WGS) entry which is preliminary data.</text>
</comment>
<name>X1LYH9_9ZZZZ</name>
<sequence length="119" mass="13833">MKGTCSICGEIIRSRRSTKASAKANFLKAMRKHQWKKHRNTMISRIKAGKRRAAENPSYQDLVTALQKGPRAALKVYGDFTERQYQHMKAMMDALEPILPPEIQISWRTIEAFHDEFKR</sequence>
<organism evidence="1">
    <name type="scientific">marine sediment metagenome</name>
    <dbReference type="NCBI Taxonomy" id="412755"/>
    <lineage>
        <taxon>unclassified sequences</taxon>
        <taxon>metagenomes</taxon>
        <taxon>ecological metagenomes</taxon>
    </lineage>
</organism>
<protein>
    <submittedName>
        <fullName evidence="1">Uncharacterized protein</fullName>
    </submittedName>
</protein>
<accession>X1LYH9</accession>
<proteinExistence type="predicted"/>
<reference evidence="1" key="1">
    <citation type="journal article" date="2014" name="Front. Microbiol.">
        <title>High frequency of phylogenetically diverse reductive dehalogenase-homologous genes in deep subseafloor sedimentary metagenomes.</title>
        <authorList>
            <person name="Kawai M."/>
            <person name="Futagami T."/>
            <person name="Toyoda A."/>
            <person name="Takaki Y."/>
            <person name="Nishi S."/>
            <person name="Hori S."/>
            <person name="Arai W."/>
            <person name="Tsubouchi T."/>
            <person name="Morono Y."/>
            <person name="Uchiyama I."/>
            <person name="Ito T."/>
            <person name="Fujiyama A."/>
            <person name="Inagaki F."/>
            <person name="Takami H."/>
        </authorList>
    </citation>
    <scope>NUCLEOTIDE SEQUENCE</scope>
    <source>
        <strain evidence="1">Expedition CK06-06</strain>
    </source>
</reference>
<dbReference type="AlphaFoldDB" id="X1LYH9"/>
<gene>
    <name evidence="1" type="ORF">S06H3_01863</name>
</gene>
<dbReference type="EMBL" id="BARV01000500">
    <property type="protein sequence ID" value="GAH99183.1"/>
    <property type="molecule type" value="Genomic_DNA"/>
</dbReference>